<dbReference type="SUPFAM" id="SSF55486">
    <property type="entry name" value="Metalloproteases ('zincins'), catalytic domain"/>
    <property type="match status" value="1"/>
</dbReference>
<dbReference type="InterPro" id="IPR042089">
    <property type="entry name" value="Peptidase_M13_dom_2"/>
</dbReference>
<dbReference type="GO" id="GO:0016485">
    <property type="term" value="P:protein processing"/>
    <property type="evidence" value="ECO:0007669"/>
    <property type="project" value="TreeGrafter"/>
</dbReference>
<keyword evidence="1" id="KW-0732">Signal</keyword>
<evidence type="ECO:0000313" key="3">
    <source>
        <dbReference type="Proteomes" id="UP001321473"/>
    </source>
</evidence>
<dbReference type="AlphaFoldDB" id="A0AAQ4DPK6"/>
<dbReference type="GO" id="GO:0004222">
    <property type="term" value="F:metalloendopeptidase activity"/>
    <property type="evidence" value="ECO:0007669"/>
    <property type="project" value="InterPro"/>
</dbReference>
<comment type="caution">
    <text evidence="2">The sequence shown here is derived from an EMBL/GenBank/DDBJ whole genome shotgun (WGS) entry which is preliminary data.</text>
</comment>
<dbReference type="Gene3D" id="3.40.390.10">
    <property type="entry name" value="Collagenase (Catalytic Domain)"/>
    <property type="match status" value="1"/>
</dbReference>
<evidence type="ECO:0000313" key="2">
    <source>
        <dbReference type="EMBL" id="KAK8764396.1"/>
    </source>
</evidence>
<dbReference type="EMBL" id="JARKHS020028308">
    <property type="protein sequence ID" value="KAK8764396.1"/>
    <property type="molecule type" value="Genomic_DNA"/>
</dbReference>
<dbReference type="InterPro" id="IPR024079">
    <property type="entry name" value="MetalloPept_cat_dom_sf"/>
</dbReference>
<protein>
    <recommendedName>
        <fullName evidence="4">M13 family peptidase</fullName>
    </recommendedName>
</protein>
<dbReference type="PANTHER" id="PTHR11733:SF241">
    <property type="entry name" value="GH26575P-RELATED"/>
    <property type="match status" value="1"/>
</dbReference>
<evidence type="ECO:0008006" key="4">
    <source>
        <dbReference type="Google" id="ProtNLM"/>
    </source>
</evidence>
<dbReference type="Gene3D" id="1.10.1380.10">
    <property type="entry name" value="Neutral endopeptidase , domain2"/>
    <property type="match status" value="1"/>
</dbReference>
<gene>
    <name evidence="2" type="ORF">V5799_032994</name>
</gene>
<feature type="chain" id="PRO_5043003861" description="M13 family peptidase" evidence="1">
    <location>
        <begin position="23"/>
        <end position="677"/>
    </location>
</feature>
<dbReference type="InterPro" id="IPR000718">
    <property type="entry name" value="Peptidase_M13"/>
</dbReference>
<organism evidence="2 3">
    <name type="scientific">Amblyomma americanum</name>
    <name type="common">Lone star tick</name>
    <dbReference type="NCBI Taxonomy" id="6943"/>
    <lineage>
        <taxon>Eukaryota</taxon>
        <taxon>Metazoa</taxon>
        <taxon>Ecdysozoa</taxon>
        <taxon>Arthropoda</taxon>
        <taxon>Chelicerata</taxon>
        <taxon>Arachnida</taxon>
        <taxon>Acari</taxon>
        <taxon>Parasitiformes</taxon>
        <taxon>Ixodida</taxon>
        <taxon>Ixodoidea</taxon>
        <taxon>Ixodidae</taxon>
        <taxon>Amblyomminae</taxon>
        <taxon>Amblyomma</taxon>
    </lineage>
</organism>
<dbReference type="Proteomes" id="UP001321473">
    <property type="component" value="Unassembled WGS sequence"/>
</dbReference>
<dbReference type="PANTHER" id="PTHR11733">
    <property type="entry name" value="ZINC METALLOPROTEASE FAMILY M13 NEPRILYSIN-RELATED"/>
    <property type="match status" value="1"/>
</dbReference>
<dbReference type="GO" id="GO:0005886">
    <property type="term" value="C:plasma membrane"/>
    <property type="evidence" value="ECO:0007669"/>
    <property type="project" value="TreeGrafter"/>
</dbReference>
<proteinExistence type="predicted"/>
<reference evidence="2 3" key="1">
    <citation type="journal article" date="2023" name="Arcadia Sci">
        <title>De novo assembly of a long-read Amblyomma americanum tick genome.</title>
        <authorList>
            <person name="Chou S."/>
            <person name="Poskanzer K.E."/>
            <person name="Rollins M."/>
            <person name="Thuy-Boun P.S."/>
        </authorList>
    </citation>
    <scope>NUCLEOTIDE SEQUENCE [LARGE SCALE GENOMIC DNA]</scope>
    <source>
        <strain evidence="2">F_SG_1</strain>
        <tissue evidence="2">Salivary glands</tissue>
    </source>
</reference>
<name>A0AAQ4DPK6_AMBAM</name>
<accession>A0AAQ4DPK6</accession>
<evidence type="ECO:0000256" key="1">
    <source>
        <dbReference type="SAM" id="SignalP"/>
    </source>
</evidence>
<dbReference type="PROSITE" id="PS51885">
    <property type="entry name" value="NEPRILYSIN"/>
    <property type="match status" value="1"/>
</dbReference>
<keyword evidence="3" id="KW-1185">Reference proteome</keyword>
<sequence>MVTLVSLLCSLLIAGLMLLMYGKRVPSPLACVTPECIAARDYLVSLLNTSKDACSDFYGYVCDSWLARGPEGGSFHGDSVAASLARINESLWGQAGENDELEDTRLVRLVYRECHRYASDRTMLSSVKEALQSARRQLNWAKMAGCRDYPELVKLLVQTSLLVGLHTVLVLEILSEDGRAVMRLSRGRSLHQKLTSTGDHRGKVETIFRSVMDEEAKDLPKILEIDALAMRDLGVADSTGTDPSQEARGLLEEFLDGLSPVVKATDWLAAVNDVLMPLNMYIMRLSDLALASGVDNIRSVFKDITAKGSIGDVALYLASHLDAEVLSLELSRKQASSDHVKTADFCLELAQRSHGIMWPQLVSMLLKPREGADVLEVMYSQLQDASKGTIMLTWLPKAVRPYAEEKVKKVALSVVSESIAPKAAWMDEEYQEVMDTSNESDMNFIELYLKVLSLAHKKRLRSPPTLARFAISLLERHSELAYSRTTQSVVVPTVYQSSPYLYVTGVPSYFNYATVGTLLASSIADIFGPAVSFPPEAGNRGLNDVWWTPEAISEYNGTALCLHGLLERLGLQRQLNGSTELLRRELFLRAQGLRLAYDGLVASFGTAVGSRGFLKLWAEAQAAFFARFCLLSCDADQTPKPLSPRANCLLPLHNMPEFGAVFECVSREDFVAHQCLS</sequence>
<feature type="signal peptide" evidence="1">
    <location>
        <begin position="1"/>
        <end position="22"/>
    </location>
</feature>